<keyword evidence="10" id="KW-0325">Glycoprotein</keyword>
<comment type="similarity">
    <text evidence="3">Belongs to the PIGG/PIGN/PIGO family. PIGG subfamily.</text>
</comment>
<feature type="domain" description="GPI ethanolamine phosphate transferase 2 C-terminal" evidence="11">
    <location>
        <begin position="175"/>
        <end position="318"/>
    </location>
</feature>
<evidence type="ECO:0000256" key="2">
    <source>
        <dbReference type="ARBA" id="ARBA00004687"/>
    </source>
</evidence>
<dbReference type="EnsemblMetazoa" id="PPAI009532-RA">
    <property type="protein sequence ID" value="PPAI009532-PA"/>
    <property type="gene ID" value="PPAI009532"/>
</dbReference>
<dbReference type="VEuPathDB" id="VectorBase:PPAPM1_005789"/>
<keyword evidence="5" id="KW-0808">Transferase</keyword>
<accession>A0A1B0DME0</accession>
<dbReference type="VEuPathDB" id="VectorBase:PPAI009532"/>
<comment type="subcellular location">
    <subcellularLocation>
        <location evidence="1">Endoplasmic reticulum membrane</location>
        <topology evidence="1">Multi-pass membrane protein</topology>
    </subcellularLocation>
</comment>
<evidence type="ECO:0000256" key="4">
    <source>
        <dbReference type="ARBA" id="ARBA00022502"/>
    </source>
</evidence>
<dbReference type="CDD" id="cd16024">
    <property type="entry name" value="GPI_EPT_2"/>
    <property type="match status" value="1"/>
</dbReference>
<keyword evidence="13" id="KW-1185">Reference proteome</keyword>
<protein>
    <recommendedName>
        <fullName evidence="11">GPI ethanolamine phosphate transferase 2 C-terminal domain-containing protein</fullName>
    </recommendedName>
</protein>
<dbReference type="PANTHER" id="PTHR23072">
    <property type="entry name" value="PHOSPHATIDYLINOSITOL GLYCAN-RELATED"/>
    <property type="match status" value="1"/>
</dbReference>
<dbReference type="SUPFAM" id="SSF53649">
    <property type="entry name" value="Alkaline phosphatase-like"/>
    <property type="match status" value="1"/>
</dbReference>
<evidence type="ECO:0000256" key="5">
    <source>
        <dbReference type="ARBA" id="ARBA00022679"/>
    </source>
</evidence>
<dbReference type="AlphaFoldDB" id="A0A1B0DME0"/>
<dbReference type="VEuPathDB" id="VectorBase:PPAPM1_008174"/>
<evidence type="ECO:0000256" key="10">
    <source>
        <dbReference type="ARBA" id="ARBA00023180"/>
    </source>
</evidence>
<comment type="pathway">
    <text evidence="2">Glycolipid biosynthesis; glycosylphosphatidylinositol-anchor biosynthesis.</text>
</comment>
<evidence type="ECO:0000259" key="11">
    <source>
        <dbReference type="Pfam" id="PF19316"/>
    </source>
</evidence>
<evidence type="ECO:0000256" key="3">
    <source>
        <dbReference type="ARBA" id="ARBA00005315"/>
    </source>
</evidence>
<proteinExistence type="inferred from homology"/>
<evidence type="ECO:0000256" key="6">
    <source>
        <dbReference type="ARBA" id="ARBA00022692"/>
    </source>
</evidence>
<keyword evidence="9" id="KW-0472">Membrane</keyword>
<evidence type="ECO:0000256" key="1">
    <source>
        <dbReference type="ARBA" id="ARBA00004477"/>
    </source>
</evidence>
<evidence type="ECO:0000313" key="12">
    <source>
        <dbReference type="EnsemblMetazoa" id="PPAI009532-PA"/>
    </source>
</evidence>
<keyword evidence="6" id="KW-0812">Transmembrane</keyword>
<evidence type="ECO:0000313" key="13">
    <source>
        <dbReference type="Proteomes" id="UP000092462"/>
    </source>
</evidence>
<dbReference type="InterPro" id="IPR039527">
    <property type="entry name" value="PIGG/GPI7"/>
</dbReference>
<reference evidence="12" key="1">
    <citation type="submission" date="2022-08" db="UniProtKB">
        <authorList>
            <consortium name="EnsemblMetazoa"/>
        </authorList>
    </citation>
    <scope>IDENTIFICATION</scope>
    <source>
        <strain evidence="12">Israel</strain>
    </source>
</reference>
<dbReference type="InterPro" id="IPR045687">
    <property type="entry name" value="PIGG/GPI7_C"/>
</dbReference>
<keyword evidence="7" id="KW-0256">Endoplasmic reticulum</keyword>
<dbReference type="InterPro" id="IPR037674">
    <property type="entry name" value="PIG-G_N"/>
</dbReference>
<dbReference type="GO" id="GO:0006506">
    <property type="term" value="P:GPI anchor biosynthetic process"/>
    <property type="evidence" value="ECO:0007669"/>
    <property type="project" value="UniProtKB-KW"/>
</dbReference>
<evidence type="ECO:0000256" key="8">
    <source>
        <dbReference type="ARBA" id="ARBA00022989"/>
    </source>
</evidence>
<dbReference type="InterPro" id="IPR002591">
    <property type="entry name" value="Phosphodiest/P_Trfase"/>
</dbReference>
<dbReference type="Proteomes" id="UP000092462">
    <property type="component" value="Unassembled WGS sequence"/>
</dbReference>
<evidence type="ECO:0000256" key="9">
    <source>
        <dbReference type="ARBA" id="ARBA00023136"/>
    </source>
</evidence>
<sequence length="780" mass="89722">MIFWNESPLAGLRKFREFFLQHQEAKELHKNFLKMKQIGDEVNMSLFKRAKLFYLSSAQKMSNLLARNFVKYDHWSISLGLFMTSLIAIASVSLILHRRDSLSIDWNSYNIFFILFGTLCLKHLPRKFLTVESSLCSSGFLGNIIILITIVIVRINVKIIIDSVKNRESPWMPKMDKINLFMLFCTIFHAASYASSSFIEEEHQLWYYFGNTLFILLFLADLKRFRGISLSPQITQEDKEKNTADFSQLQDLHGVVIKYFGLFLSHIILRRLNQTGDKWLNVPDIGDWFVREENKISLSWFFIITLILTLVVCAQFTGFLTNILTFTAILLIYYSRSVSGQVYLFSVSESDSSASLILFWVNLAEIAAINYLPILYRRFIQRKCLQQDGFVWIGAGITIFTLISCLLHKPHNAILNIGCILTCQVVTKTIQTIFTGRPKTYLIILSHLWIGKIFFFYQIIPCLRRLDRSQYRARFSRTTIMLIDALRLDFVQQQENMPHLRKLLVNGEACLLRLHVQPPTVTMPRIKALTSGTIPSFIDVILNLGSSEVKTDTFLQQIGSSGGKLVFYGDSTWTRMFPKVFSRKGENQDPLFVNDFYEGDKNVTKHLTIELKYPDWKMMILHYLGLDHIGHAEGPFSKKVPGKLKEMDEVVKKIVFEMTRWNANTYLPSLFIVTGDHGMRDTGGHGGSSHPEVTVPLLVIGTNCSTSKTMHNQIDFAATDDTIPQPRIIPVRHRVDLNCNGADCDISWVCLFICILLLSFAIPLIYIFRQKIFIKAEHEH</sequence>
<dbReference type="Gene3D" id="3.40.720.10">
    <property type="entry name" value="Alkaline Phosphatase, subunit A"/>
    <property type="match status" value="1"/>
</dbReference>
<dbReference type="PANTHER" id="PTHR23072:SF0">
    <property type="entry name" value="GPI ETHANOLAMINE PHOSPHATE TRANSFERASE 2"/>
    <property type="match status" value="1"/>
</dbReference>
<dbReference type="Pfam" id="PF19316">
    <property type="entry name" value="PIGO_PIGG"/>
    <property type="match status" value="1"/>
</dbReference>
<dbReference type="Pfam" id="PF01663">
    <property type="entry name" value="Phosphodiest"/>
    <property type="match status" value="1"/>
</dbReference>
<organism evidence="12 13">
    <name type="scientific">Phlebotomus papatasi</name>
    <name type="common">Sandfly</name>
    <dbReference type="NCBI Taxonomy" id="29031"/>
    <lineage>
        <taxon>Eukaryota</taxon>
        <taxon>Metazoa</taxon>
        <taxon>Ecdysozoa</taxon>
        <taxon>Arthropoda</taxon>
        <taxon>Hexapoda</taxon>
        <taxon>Insecta</taxon>
        <taxon>Pterygota</taxon>
        <taxon>Neoptera</taxon>
        <taxon>Endopterygota</taxon>
        <taxon>Diptera</taxon>
        <taxon>Nematocera</taxon>
        <taxon>Psychodoidea</taxon>
        <taxon>Psychodidae</taxon>
        <taxon>Phlebotomus</taxon>
        <taxon>Phlebotomus</taxon>
    </lineage>
</organism>
<dbReference type="GO" id="GO:0051267">
    <property type="term" value="F:CP2 mannose-ethanolamine phosphotransferase activity"/>
    <property type="evidence" value="ECO:0007669"/>
    <property type="project" value="TreeGrafter"/>
</dbReference>
<dbReference type="EMBL" id="AJVK01075460">
    <property type="status" value="NOT_ANNOTATED_CDS"/>
    <property type="molecule type" value="Genomic_DNA"/>
</dbReference>
<dbReference type="GO" id="GO:0005789">
    <property type="term" value="C:endoplasmic reticulum membrane"/>
    <property type="evidence" value="ECO:0007669"/>
    <property type="project" value="UniProtKB-SubCell"/>
</dbReference>
<dbReference type="InterPro" id="IPR017850">
    <property type="entry name" value="Alkaline_phosphatase_core_sf"/>
</dbReference>
<keyword evidence="8" id="KW-1133">Transmembrane helix</keyword>
<evidence type="ECO:0000256" key="7">
    <source>
        <dbReference type="ARBA" id="ARBA00022824"/>
    </source>
</evidence>
<keyword evidence="4" id="KW-0337">GPI-anchor biosynthesis</keyword>
<name>A0A1B0DME0_PHLPP</name>